<feature type="non-terminal residue" evidence="1">
    <location>
        <position position="108"/>
    </location>
</feature>
<protein>
    <submittedName>
        <fullName evidence="1">16305_t:CDS:1</fullName>
    </submittedName>
</protein>
<comment type="caution">
    <text evidence="1">The sequence shown here is derived from an EMBL/GenBank/DDBJ whole genome shotgun (WGS) entry which is preliminary data.</text>
</comment>
<organism evidence="1 2">
    <name type="scientific">Funneliformis caledonium</name>
    <dbReference type="NCBI Taxonomy" id="1117310"/>
    <lineage>
        <taxon>Eukaryota</taxon>
        <taxon>Fungi</taxon>
        <taxon>Fungi incertae sedis</taxon>
        <taxon>Mucoromycota</taxon>
        <taxon>Glomeromycotina</taxon>
        <taxon>Glomeromycetes</taxon>
        <taxon>Glomerales</taxon>
        <taxon>Glomeraceae</taxon>
        <taxon>Funneliformis</taxon>
    </lineage>
</organism>
<accession>A0A9N9HSC7</accession>
<name>A0A9N9HSC7_9GLOM</name>
<reference evidence="1" key="1">
    <citation type="submission" date="2021-06" db="EMBL/GenBank/DDBJ databases">
        <authorList>
            <person name="Kallberg Y."/>
            <person name="Tangrot J."/>
            <person name="Rosling A."/>
        </authorList>
    </citation>
    <scope>NUCLEOTIDE SEQUENCE</scope>
    <source>
        <strain evidence="1">UK204</strain>
    </source>
</reference>
<proteinExistence type="predicted"/>
<dbReference type="Proteomes" id="UP000789570">
    <property type="component" value="Unassembled WGS sequence"/>
</dbReference>
<evidence type="ECO:0000313" key="1">
    <source>
        <dbReference type="EMBL" id="CAG8703641.1"/>
    </source>
</evidence>
<dbReference type="EMBL" id="CAJVPQ010008105">
    <property type="protein sequence ID" value="CAG8703641.1"/>
    <property type="molecule type" value="Genomic_DNA"/>
</dbReference>
<keyword evidence="2" id="KW-1185">Reference proteome</keyword>
<gene>
    <name evidence="1" type="ORF">FCALED_LOCUS13595</name>
</gene>
<dbReference type="AlphaFoldDB" id="A0A9N9HSC7"/>
<sequence length="108" mass="12304">GDLFCQNGILISSRMKIVNFNDKHNIAECHEIFTPPPMDITSYKCSSTSTGYMLLNSVWRYIENHNSVDNNINLRVVSLLNDFEENDFRAASLQGGYATYQGTDKFLE</sequence>
<evidence type="ECO:0000313" key="2">
    <source>
        <dbReference type="Proteomes" id="UP000789570"/>
    </source>
</evidence>